<protein>
    <recommendedName>
        <fullName evidence="2">Peptidase metallopeptidase domain-containing protein</fullName>
    </recommendedName>
</protein>
<dbReference type="SUPFAM" id="SSF55486">
    <property type="entry name" value="Metalloproteases ('zincins'), catalytic domain"/>
    <property type="match status" value="4"/>
</dbReference>
<feature type="region of interest" description="Disordered" evidence="1">
    <location>
        <begin position="1753"/>
        <end position="1778"/>
    </location>
</feature>
<reference evidence="3 4" key="1">
    <citation type="submission" date="2019-02" db="EMBL/GenBank/DDBJ databases">
        <title>Genome sequencing of the rare red list fungi Antrodiella citrinella (Flaviporus citrinellus).</title>
        <authorList>
            <person name="Buettner E."/>
            <person name="Kellner H."/>
        </authorList>
    </citation>
    <scope>NUCLEOTIDE SEQUENCE [LARGE SCALE GENOMIC DNA]</scope>
    <source>
        <strain evidence="3 4">DSM 108506</strain>
    </source>
</reference>
<name>A0A4S4N202_9APHY</name>
<evidence type="ECO:0000313" key="3">
    <source>
        <dbReference type="EMBL" id="THH31771.1"/>
    </source>
</evidence>
<dbReference type="PANTHER" id="PTHR10127:SF850">
    <property type="entry name" value="METALLOENDOPEPTIDASE"/>
    <property type="match status" value="1"/>
</dbReference>
<accession>A0A4S4N202</accession>
<comment type="caution">
    <text evidence="3">The sequence shown here is derived from an EMBL/GenBank/DDBJ whole genome shotgun (WGS) entry which is preliminary data.</text>
</comment>
<dbReference type="InterPro" id="IPR024079">
    <property type="entry name" value="MetalloPept_cat_dom_sf"/>
</dbReference>
<feature type="region of interest" description="Disordered" evidence="1">
    <location>
        <begin position="1"/>
        <end position="26"/>
    </location>
</feature>
<feature type="region of interest" description="Disordered" evidence="1">
    <location>
        <begin position="2102"/>
        <end position="2135"/>
    </location>
</feature>
<dbReference type="GO" id="GO:0008270">
    <property type="term" value="F:zinc ion binding"/>
    <property type="evidence" value="ECO:0007669"/>
    <property type="project" value="InterPro"/>
</dbReference>
<dbReference type="InterPro" id="IPR001506">
    <property type="entry name" value="Peptidase_M12A"/>
</dbReference>
<gene>
    <name evidence="3" type="ORF">EUX98_g2429</name>
</gene>
<proteinExistence type="predicted"/>
<evidence type="ECO:0000259" key="2">
    <source>
        <dbReference type="SMART" id="SM00235"/>
    </source>
</evidence>
<feature type="compositionally biased region" description="Polar residues" evidence="1">
    <location>
        <begin position="1753"/>
        <end position="1764"/>
    </location>
</feature>
<dbReference type="InterPro" id="IPR006026">
    <property type="entry name" value="Peptidase_Metallo"/>
</dbReference>
<feature type="region of interest" description="Disordered" evidence="1">
    <location>
        <begin position="2353"/>
        <end position="2375"/>
    </location>
</feature>
<feature type="domain" description="Peptidase metallopeptidase" evidence="2">
    <location>
        <begin position="711"/>
        <end position="857"/>
    </location>
</feature>
<evidence type="ECO:0000313" key="4">
    <source>
        <dbReference type="Proteomes" id="UP000308730"/>
    </source>
</evidence>
<dbReference type="EMBL" id="SGPM01000038">
    <property type="protein sequence ID" value="THH31771.1"/>
    <property type="molecule type" value="Genomic_DNA"/>
</dbReference>
<feature type="compositionally biased region" description="Basic and acidic residues" evidence="1">
    <location>
        <begin position="2355"/>
        <end position="2370"/>
    </location>
</feature>
<organism evidence="3 4">
    <name type="scientific">Antrodiella citrinella</name>
    <dbReference type="NCBI Taxonomy" id="2447956"/>
    <lineage>
        <taxon>Eukaryota</taxon>
        <taxon>Fungi</taxon>
        <taxon>Dikarya</taxon>
        <taxon>Basidiomycota</taxon>
        <taxon>Agaricomycotina</taxon>
        <taxon>Agaricomycetes</taxon>
        <taxon>Polyporales</taxon>
        <taxon>Steccherinaceae</taxon>
        <taxon>Antrodiella</taxon>
    </lineage>
</organism>
<keyword evidence="4" id="KW-1185">Reference proteome</keyword>
<dbReference type="PANTHER" id="PTHR10127">
    <property type="entry name" value="DISCOIDIN, CUB, EGF, LAMININ , AND ZINC METALLOPROTEASE DOMAIN CONTAINING"/>
    <property type="match status" value="1"/>
</dbReference>
<feature type="compositionally biased region" description="Pro residues" evidence="1">
    <location>
        <begin position="13"/>
        <end position="26"/>
    </location>
</feature>
<dbReference type="OrthoDB" id="2801439at2759"/>
<dbReference type="Pfam" id="PF01400">
    <property type="entry name" value="Astacin"/>
    <property type="match status" value="2"/>
</dbReference>
<feature type="compositionally biased region" description="Low complexity" evidence="1">
    <location>
        <begin position="1"/>
        <end position="12"/>
    </location>
</feature>
<dbReference type="Proteomes" id="UP000308730">
    <property type="component" value="Unassembled WGS sequence"/>
</dbReference>
<dbReference type="SMART" id="SM00235">
    <property type="entry name" value="ZnMc"/>
    <property type="match status" value="2"/>
</dbReference>
<dbReference type="Gene3D" id="3.40.390.10">
    <property type="entry name" value="Collagenase (Catalytic Domain)"/>
    <property type="match status" value="4"/>
</dbReference>
<sequence length="2418" mass="261375">MSLPQSNAAQPAAEPPAPSIIPAPAVVPQPAQDANVVPPAAAIPAPAVTPSPAPEAIPALQAPANTAPAPAANVVPATPAPAPQVSVPAAVVPVTAPTESTTTAPVAAAAPTIIPAVSSNPPPIVAPTPVPVAPVTSVPTPGTIESTTTATATHAPTVAAAPPVTPAVSAPTVVTPTPVPAAATPATPATPAEPVPNVAAATPAPVVDVTPSITPAISINPAPTAATPTPVPVAPAASISAATTAPAVATAPPVIPAVAAAPPVTPVVTAPTTATPTLVPAVTTAATLVTPSVSAPNVSPAAPAAAAAATAAPAAVTAVAATTPVIPPATNPIIATPAVPAASNNGTNPLFATPLDVSSGVQPGGNTVGPRDPQSAAYAALGRSAALWSNGTNISYAFLPGVTVGTANQQNKVNKYASEWSKYGNVTFTLVAANASPAPLLRVSFDSTSGNWSTLGSLATGVDSTTPTMNLGWVYDSVNEQPYERGVILHEFGHALGLIHEHPESVPLDPRATRSFYEFSQGWTDPNVQTNILDVYQSGSLTNYLDYDGASIMKFVSFMAEEMNVNRRDIYPNDELSDFDKAFMVINYPRPQVDPTAPQWTLNYALDVLGVPAYDKHAMLLARPEDVRRQFAIWTAQRLLAGPDFATEVIIRGDEEARAGYPITQPDEAPGPGLDVPEWFRHVCSDLVKHESTMTDDGTAVMKEHAVFAQSALLWDNGQTLTYMFLGGNKNQKDKVDKVVQEWTKYANIKISRVDKNAMIRITFNPNDGSWSYVGRQLLSVKASEATMNFGWVLDYSNVASMTDKESGVILHEFGHALGMLHEHQSPARGGTITLNEPNVYEYYGTTQRWDEATVKAQIIDVFNRDDTSNYSQLDITSVMMYKMPPEMNLQHVSVGNNYVLSPLDKAYMVINYPFQIKDPQWTLSHALDIAGVSGTAKQAILAEKDADNVREKFSVWNATQRAASSAPRRDIDDPVDDDNGEEVNGEIEHWCGTESPNTELTEGVARGVGGSNGYLWNRGDTIRYRFQQALYRPPAVLNATRTSKRDALLAAFQEWEGPSGLHFQEDNENPDVHIWFADDHPDTVKHSQSNECWTTLGTQVRGYNNTADSVKGAGSPLTSMYLDLRGLEAVDLRRRCLHETGHLVGLLHEHEGPNTRTVPAPRAFDVELGIWTAWDPKSIMLYWDRSLLSGRLTIANSELSVTDKALVAALYAQNIDVLRPALSDLKLPKKASRKLLTVFEQSSTAQFRQALADALHDVYGPKNQQPHMGLNDGDWEKGEAYLRGSWCHTESRKSTTTGGVARAVGTKVSDFWNPGQTIKYYFQQDLYRLPADQLEETRRARLAAFAQALDSWSVHGLTIREARAEEHPDFKIWFADDAPIYRKNSTQREWSMSKIGTSVRTPRSKPSPGAGDRDTTMYLNLIGVEESLQVAICTHEIGHVLGLEHEHASPLTKTKPTDDPREVDEETPFTGLWTAWDPDSIMLYDNLPLEEGNVTKLNLVPSQADLWLVRALYAQPDREGEVGDLGVILFSLGIQDGDVDRLIDLCKQLGQKPAGHDELTDDEMMETAYDARLWKYRLALGNALIWVHGPREDPYENIADDVAYQGFDDEDIDPNTKDGRMRTDGPFLPVLIKSLQNFFSAGGNQIFTLQFPGRFLQISQYAWDTGSAGVYGQFIKPIVVNESEFRLTDQLYDVAEVVSGPNGVSMSQVYDQLINNLLPVFRSNGLAQQQDQIRQWLLREVKTASWIREMLNSQHTPNLPSSTDDSETVAEDQSGRTAAVNKPAFAIADKLEDGTVNRMELSNALMQEYLEAKQAWEVERDSMIEEALLLKVGTEASKTALNNVTRKLAHTTAVREAQLAAKYSDAVVRGYSHNVREYVGYLDVKSAAEALQDAKDALREAAMSSLDGSLNVYPVQMTPIDWFEGLSTSFKLEDLTQNPDLIFQQIKAKSQQLDVLNQQLTALQFGARGDPTELRNAVGDAQQLLDDAQSELAQKYSSNVLAIVKTCYTADGSLDEGQVRDLAKSKDIVGTVVDTLIADMNATSIAQKQLTNASRAFSQALAGYALSQATDTQQQQEQIRLRIEGITGDINELTARYTSLNQKSARPHAPPTAANEQPSLADIPDFPAANDTAGGSRWQEITMHHSVQSDYSREQTSASGSSKNMNVNLWLLSASTSQASSEGSSTSLSGSYLNEVTLGFRATLVTVDRAGWFQPQFFKQSGSFYHIDPNVSWSRSTPGGSQALLPAFPIGYILCKDITIKISEAETKSDVKKHDMASDAAASGGILCFSYSQSTSASSTDNSYSFQQCSDGCVILGYIMQKTDPDKTGDMPRKLPADFFIPDADYDAATADTDADKRARGIDGGDDKPQPSPFMKEIDEILKKANVSTKALESVHAAMQKEFDVLSDEVAARVKLG</sequence>
<feature type="domain" description="Peptidase metallopeptidase" evidence="2">
    <location>
        <begin position="384"/>
        <end position="538"/>
    </location>
</feature>
<dbReference type="GO" id="GO:0006508">
    <property type="term" value="P:proteolysis"/>
    <property type="evidence" value="ECO:0007669"/>
    <property type="project" value="InterPro"/>
</dbReference>
<dbReference type="GO" id="GO:0004222">
    <property type="term" value="F:metalloendopeptidase activity"/>
    <property type="evidence" value="ECO:0007669"/>
    <property type="project" value="InterPro"/>
</dbReference>
<evidence type="ECO:0000256" key="1">
    <source>
        <dbReference type="SAM" id="MobiDB-lite"/>
    </source>
</evidence>